<evidence type="ECO:0000256" key="3">
    <source>
        <dbReference type="ARBA" id="ARBA00023315"/>
    </source>
</evidence>
<proteinExistence type="inferred from homology"/>
<dbReference type="SMR" id="A0A1S4B486"/>
<reference evidence="4" key="1">
    <citation type="submission" date="2025-08" db="UniProtKB">
        <authorList>
            <consortium name="RefSeq"/>
        </authorList>
    </citation>
    <scope>IDENTIFICATION</scope>
</reference>
<keyword evidence="3" id="KW-0012">Acyltransferase</keyword>
<protein>
    <submittedName>
        <fullName evidence="4">Pelargonidin 3-O-(6-caffeoylglucoside) 5-O-(6-O-malonylglucoside) 4'''-malonyltransferase-like</fullName>
    </submittedName>
</protein>
<dbReference type="PANTHER" id="PTHR31623:SF61">
    <property type="entry name" value="ACETYL-COA-BENZYLALCOHOL ACETYLTRANSFERASE-LIKE"/>
    <property type="match status" value="1"/>
</dbReference>
<dbReference type="STRING" id="4097.A0A1S4B486"/>
<dbReference type="PaxDb" id="4097-A0A1S4B486"/>
<dbReference type="Gene3D" id="3.30.559.10">
    <property type="entry name" value="Chloramphenicol acetyltransferase-like domain"/>
    <property type="match status" value="1"/>
</dbReference>
<gene>
    <name evidence="4" type="primary">LOC107804366</name>
</gene>
<accession>A0A1S4B486</accession>
<sequence>MIFQKETMEVKILTTKLIKPSSPTPNYLQNYKLSFFDQIADEAHLPLVLFYPPCNNNTNNNSTAEDQLEQSLSKTLTHIYLVADRFTEDNSSIHCADQGVKFVNAKVNCKLNGFLEKAQKDVNHALSCWPQDTWDADESNLFITPISIVQVTKFNCGGMALSMSPAHTAMDDFTTFTFVHERSNVCKLGNPIEKIHFLSFNMAKIFPPRDVS</sequence>
<evidence type="ECO:0000256" key="1">
    <source>
        <dbReference type="ARBA" id="ARBA00009861"/>
    </source>
</evidence>
<evidence type="ECO:0000313" key="4">
    <source>
        <dbReference type="RefSeq" id="XP_016483742.1"/>
    </source>
</evidence>
<dbReference type="GO" id="GO:0016746">
    <property type="term" value="F:acyltransferase activity"/>
    <property type="evidence" value="ECO:0007669"/>
    <property type="project" value="UniProtKB-KW"/>
</dbReference>
<dbReference type="OrthoDB" id="1254513at2759"/>
<name>A0A1S4B486_TOBAC</name>
<dbReference type="OMA" id="THIYLVA"/>
<comment type="similarity">
    <text evidence="1">Belongs to the plant acyltransferase family.</text>
</comment>
<keyword evidence="2" id="KW-0808">Transferase</keyword>
<dbReference type="Pfam" id="PF02458">
    <property type="entry name" value="Transferase"/>
    <property type="match status" value="1"/>
</dbReference>
<organism evidence="4">
    <name type="scientific">Nicotiana tabacum</name>
    <name type="common">Common tobacco</name>
    <dbReference type="NCBI Taxonomy" id="4097"/>
    <lineage>
        <taxon>Eukaryota</taxon>
        <taxon>Viridiplantae</taxon>
        <taxon>Streptophyta</taxon>
        <taxon>Embryophyta</taxon>
        <taxon>Tracheophyta</taxon>
        <taxon>Spermatophyta</taxon>
        <taxon>Magnoliopsida</taxon>
        <taxon>eudicotyledons</taxon>
        <taxon>Gunneridae</taxon>
        <taxon>Pentapetalae</taxon>
        <taxon>asterids</taxon>
        <taxon>lamiids</taxon>
        <taxon>Solanales</taxon>
        <taxon>Solanaceae</taxon>
        <taxon>Nicotianoideae</taxon>
        <taxon>Nicotianeae</taxon>
        <taxon>Nicotiana</taxon>
    </lineage>
</organism>
<dbReference type="PANTHER" id="PTHR31623">
    <property type="entry name" value="F21J9.9"/>
    <property type="match status" value="1"/>
</dbReference>
<dbReference type="RefSeq" id="XP_016483742.1">
    <property type="nucleotide sequence ID" value="XM_016628256.1"/>
</dbReference>
<dbReference type="AlphaFoldDB" id="A0A1S4B486"/>
<dbReference type="InterPro" id="IPR023213">
    <property type="entry name" value="CAT-like_dom_sf"/>
</dbReference>
<dbReference type="KEGG" id="nta:107804366"/>
<evidence type="ECO:0000256" key="2">
    <source>
        <dbReference type="ARBA" id="ARBA00022679"/>
    </source>
</evidence>